<sequence length="53" mass="5858">MREGAEQVNVGMIRIPVGHNGATSQHIKTSVRYKTPGYQLLLVVGTAYEFPNQ</sequence>
<keyword evidence="2" id="KW-1185">Reference proteome</keyword>
<reference evidence="1" key="1">
    <citation type="submission" date="2021-04" db="EMBL/GenBank/DDBJ databases">
        <authorList>
            <person name="Rodrigo-Torres L."/>
            <person name="Arahal R. D."/>
            <person name="Lucena T."/>
        </authorList>
    </citation>
    <scope>NUCLEOTIDE SEQUENCE</scope>
    <source>
        <strain evidence="1">CECT 9275</strain>
    </source>
</reference>
<name>A0A916JBA7_9BACT</name>
<proteinExistence type="predicted"/>
<comment type="caution">
    <text evidence="1">The sequence shown here is derived from an EMBL/GenBank/DDBJ whole genome shotgun (WGS) entry which is preliminary data.</text>
</comment>
<evidence type="ECO:0000313" key="2">
    <source>
        <dbReference type="Proteomes" id="UP000680038"/>
    </source>
</evidence>
<dbReference type="RefSeq" id="WP_215238907.1">
    <property type="nucleotide sequence ID" value="NZ_CAJRAF010000002.1"/>
</dbReference>
<dbReference type="EMBL" id="CAJRAF010000002">
    <property type="protein sequence ID" value="CAG4999582.1"/>
    <property type="molecule type" value="Genomic_DNA"/>
</dbReference>
<dbReference type="AlphaFoldDB" id="A0A916JBA7"/>
<evidence type="ECO:0000313" key="1">
    <source>
        <dbReference type="EMBL" id="CAG4999582.1"/>
    </source>
</evidence>
<accession>A0A916JBA7</accession>
<gene>
    <name evidence="1" type="ORF">DYBT9275_02257</name>
</gene>
<protein>
    <submittedName>
        <fullName evidence="1">Uncharacterized protein</fullName>
    </submittedName>
</protein>
<organism evidence="1 2">
    <name type="scientific">Dyadobacter helix</name>
    <dbReference type="NCBI Taxonomy" id="2822344"/>
    <lineage>
        <taxon>Bacteria</taxon>
        <taxon>Pseudomonadati</taxon>
        <taxon>Bacteroidota</taxon>
        <taxon>Cytophagia</taxon>
        <taxon>Cytophagales</taxon>
        <taxon>Spirosomataceae</taxon>
        <taxon>Dyadobacter</taxon>
    </lineage>
</organism>
<dbReference type="Proteomes" id="UP000680038">
    <property type="component" value="Unassembled WGS sequence"/>
</dbReference>